<gene>
    <name evidence="2" type="ORF">M5D96_012076</name>
</gene>
<dbReference type="Proteomes" id="UP001059596">
    <property type="component" value="Unassembled WGS sequence"/>
</dbReference>
<dbReference type="InterPro" id="IPR013087">
    <property type="entry name" value="Znf_C2H2_type"/>
</dbReference>
<proteinExistence type="predicted"/>
<sequence length="287" mass="34286">MRSMFSNRYDKKRNEFYDNYEAARELHPSLPLYERPVEPDELMAFTPSGGRRLKSYRQMANHSREQLLSDSWLSSHTLPIAVRRNLELRIQSLLMPRMRMRMRMIARRRMTPRIRKEYELIDVVGYYDPESTPESDVVLNLAKFEPLQEAGKRDCVYGKANRRKKMIKDQGHNLSKDLQQEHNHYPSPIHDTDTDEDKENIPLIFTVNSFLEDYETNTRYFVCPVKSCQEIFVLRRDYYKHQRDSGHHSWSHKCDKCGQIFRTAGFKRMHADKACELNLKKKKFKTE</sequence>
<organism evidence="2 3">
    <name type="scientific">Drosophila gunungcola</name>
    <name type="common">fruit fly</name>
    <dbReference type="NCBI Taxonomy" id="103775"/>
    <lineage>
        <taxon>Eukaryota</taxon>
        <taxon>Metazoa</taxon>
        <taxon>Ecdysozoa</taxon>
        <taxon>Arthropoda</taxon>
        <taxon>Hexapoda</taxon>
        <taxon>Insecta</taxon>
        <taxon>Pterygota</taxon>
        <taxon>Neoptera</taxon>
        <taxon>Endopterygota</taxon>
        <taxon>Diptera</taxon>
        <taxon>Brachycera</taxon>
        <taxon>Muscomorpha</taxon>
        <taxon>Ephydroidea</taxon>
        <taxon>Drosophilidae</taxon>
        <taxon>Drosophila</taxon>
        <taxon>Sophophora</taxon>
    </lineage>
</organism>
<feature type="domain" description="C2H2-type" evidence="1">
    <location>
        <begin position="223"/>
        <end position="247"/>
    </location>
</feature>
<accession>A0A9P9YDY5</accession>
<dbReference type="EMBL" id="JAMKOV010000047">
    <property type="protein sequence ID" value="KAI8035131.1"/>
    <property type="molecule type" value="Genomic_DNA"/>
</dbReference>
<evidence type="ECO:0000259" key="1">
    <source>
        <dbReference type="PROSITE" id="PS00028"/>
    </source>
</evidence>
<keyword evidence="3" id="KW-1185">Reference proteome</keyword>
<comment type="caution">
    <text evidence="2">The sequence shown here is derived from an EMBL/GenBank/DDBJ whole genome shotgun (WGS) entry which is preliminary data.</text>
</comment>
<evidence type="ECO:0000313" key="2">
    <source>
        <dbReference type="EMBL" id="KAI8035131.1"/>
    </source>
</evidence>
<evidence type="ECO:0000313" key="3">
    <source>
        <dbReference type="Proteomes" id="UP001059596"/>
    </source>
</evidence>
<dbReference type="InterPro" id="IPR036236">
    <property type="entry name" value="Znf_C2H2_sf"/>
</dbReference>
<reference evidence="2" key="1">
    <citation type="journal article" date="2023" name="Genome Biol. Evol.">
        <title>Long-read-based Genome Assembly of Drosophila gunungcola Reveals Fewer Chemosensory Genes in Flower-breeding Species.</title>
        <authorList>
            <person name="Negi A."/>
            <person name="Liao B.Y."/>
            <person name="Yeh S.D."/>
        </authorList>
    </citation>
    <scope>NUCLEOTIDE SEQUENCE</scope>
    <source>
        <strain evidence="2">Sukarami</strain>
    </source>
</reference>
<dbReference type="SUPFAM" id="SSF57667">
    <property type="entry name" value="beta-beta-alpha zinc fingers"/>
    <property type="match status" value="1"/>
</dbReference>
<name>A0A9P9YDY5_9MUSC</name>
<dbReference type="PROSITE" id="PS00028">
    <property type="entry name" value="ZINC_FINGER_C2H2_1"/>
    <property type="match status" value="1"/>
</dbReference>
<dbReference type="AlphaFoldDB" id="A0A9P9YDY5"/>
<protein>
    <recommendedName>
        <fullName evidence="1">C2H2-type domain-containing protein</fullName>
    </recommendedName>
</protein>